<dbReference type="EMBL" id="MU854455">
    <property type="protein sequence ID" value="KAK4035096.1"/>
    <property type="molecule type" value="Genomic_DNA"/>
</dbReference>
<sequence length="382" mass="41950">MAETATPPGFDPNANNAYLVYIPSAVFVVICPVLMGLRIWARLRKGGKLGADDWTAIAALIFALLTSGLLVASCQYGMGRHWITIKGHDRFETNKYFYMAQITYKAAINLVKCSILLLYLRLFYVVRWFRYSCWALLTAVAMYCVASILVTVFQCQPIIRAFDKDTPGTCIDTAKFWFANAGFSIASDIIILLLPLPLLWKLEVPNLQKYALMVVFTIGIFAVVTSCLRVTTLDLFATSPDNTFNIENVMWTIIEPNVAIICACLPILRPLVVRLFPGLGSNKGYASYGTPGYGTGKSRTTLQGSQHRPDGVGVGGGGGRHDWVELSGVKALGENVATIRRPNSHTGSEESILAGMQGPKEQSAPGIHKTVEYSVQYSREQS</sequence>
<evidence type="ECO:0000313" key="8">
    <source>
        <dbReference type="EMBL" id="KAK4035096.1"/>
    </source>
</evidence>
<keyword evidence="2 6" id="KW-0812">Transmembrane</keyword>
<dbReference type="InterPro" id="IPR049326">
    <property type="entry name" value="Rhodopsin_dom_fungi"/>
</dbReference>
<organism evidence="8 9">
    <name type="scientific">Parachaetomium inaequale</name>
    <dbReference type="NCBI Taxonomy" id="2588326"/>
    <lineage>
        <taxon>Eukaryota</taxon>
        <taxon>Fungi</taxon>
        <taxon>Dikarya</taxon>
        <taxon>Ascomycota</taxon>
        <taxon>Pezizomycotina</taxon>
        <taxon>Sordariomycetes</taxon>
        <taxon>Sordariomycetidae</taxon>
        <taxon>Sordariales</taxon>
        <taxon>Chaetomiaceae</taxon>
        <taxon>Parachaetomium</taxon>
    </lineage>
</organism>
<comment type="subcellular location">
    <subcellularLocation>
        <location evidence="1">Membrane</location>
        <topology evidence="1">Multi-pass membrane protein</topology>
    </subcellularLocation>
</comment>
<reference evidence="9" key="1">
    <citation type="journal article" date="2023" name="Mol. Phylogenet. Evol.">
        <title>Genome-scale phylogeny and comparative genomics of the fungal order Sordariales.</title>
        <authorList>
            <person name="Hensen N."/>
            <person name="Bonometti L."/>
            <person name="Westerberg I."/>
            <person name="Brannstrom I.O."/>
            <person name="Guillou S."/>
            <person name="Cros-Aarteil S."/>
            <person name="Calhoun S."/>
            <person name="Haridas S."/>
            <person name="Kuo A."/>
            <person name="Mondo S."/>
            <person name="Pangilinan J."/>
            <person name="Riley R."/>
            <person name="LaButti K."/>
            <person name="Andreopoulos B."/>
            <person name="Lipzen A."/>
            <person name="Chen C."/>
            <person name="Yan M."/>
            <person name="Daum C."/>
            <person name="Ng V."/>
            <person name="Clum A."/>
            <person name="Steindorff A."/>
            <person name="Ohm R.A."/>
            <person name="Martin F."/>
            <person name="Silar P."/>
            <person name="Natvig D.O."/>
            <person name="Lalanne C."/>
            <person name="Gautier V."/>
            <person name="Ament-Velasquez S.L."/>
            <person name="Kruys A."/>
            <person name="Hutchinson M.I."/>
            <person name="Powell A.J."/>
            <person name="Barry K."/>
            <person name="Miller A.N."/>
            <person name="Grigoriev I.V."/>
            <person name="Debuchy R."/>
            <person name="Gladieux P."/>
            <person name="Hiltunen Thoren M."/>
            <person name="Johannesson H."/>
        </authorList>
    </citation>
    <scope>NUCLEOTIDE SEQUENCE [LARGE SCALE GENOMIC DNA]</scope>
    <source>
        <strain evidence="9">CBS 284.82</strain>
    </source>
</reference>
<dbReference type="Proteomes" id="UP001303115">
    <property type="component" value="Unassembled WGS sequence"/>
</dbReference>
<feature type="transmembrane region" description="Helical" evidence="6">
    <location>
        <begin position="53"/>
        <end position="78"/>
    </location>
</feature>
<dbReference type="Pfam" id="PF20684">
    <property type="entry name" value="Fung_rhodopsin"/>
    <property type="match status" value="1"/>
</dbReference>
<evidence type="ECO:0000256" key="2">
    <source>
        <dbReference type="ARBA" id="ARBA00022692"/>
    </source>
</evidence>
<keyword evidence="4 6" id="KW-0472">Membrane</keyword>
<dbReference type="InterPro" id="IPR052337">
    <property type="entry name" value="SAT4-like"/>
</dbReference>
<evidence type="ECO:0000256" key="3">
    <source>
        <dbReference type="ARBA" id="ARBA00022989"/>
    </source>
</evidence>
<feature type="domain" description="Rhodopsin" evidence="7">
    <location>
        <begin position="37"/>
        <end position="273"/>
    </location>
</feature>
<evidence type="ECO:0000256" key="1">
    <source>
        <dbReference type="ARBA" id="ARBA00004141"/>
    </source>
</evidence>
<keyword evidence="3 6" id="KW-1133">Transmembrane helix</keyword>
<proteinExistence type="inferred from homology"/>
<name>A0AAN6SNN5_9PEZI</name>
<feature type="transmembrane region" description="Helical" evidence="6">
    <location>
        <begin position="174"/>
        <end position="198"/>
    </location>
</feature>
<dbReference type="PANTHER" id="PTHR33048:SF55">
    <property type="entry name" value="INTEGRAL MEMBRANE PROTEIN"/>
    <property type="match status" value="1"/>
</dbReference>
<feature type="transmembrane region" description="Helical" evidence="6">
    <location>
        <begin position="210"/>
        <end position="237"/>
    </location>
</feature>
<protein>
    <submittedName>
        <fullName evidence="8">Integral membrane protein</fullName>
    </submittedName>
</protein>
<comment type="similarity">
    <text evidence="5">Belongs to the SAT4 family.</text>
</comment>
<evidence type="ECO:0000256" key="4">
    <source>
        <dbReference type="ARBA" id="ARBA00023136"/>
    </source>
</evidence>
<evidence type="ECO:0000259" key="7">
    <source>
        <dbReference type="Pfam" id="PF20684"/>
    </source>
</evidence>
<evidence type="ECO:0000256" key="5">
    <source>
        <dbReference type="ARBA" id="ARBA00038359"/>
    </source>
</evidence>
<keyword evidence="9" id="KW-1185">Reference proteome</keyword>
<dbReference type="GO" id="GO:0016020">
    <property type="term" value="C:membrane"/>
    <property type="evidence" value="ECO:0007669"/>
    <property type="project" value="UniProtKB-SubCell"/>
</dbReference>
<feature type="transmembrane region" description="Helical" evidence="6">
    <location>
        <begin position="132"/>
        <end position="154"/>
    </location>
</feature>
<evidence type="ECO:0000256" key="6">
    <source>
        <dbReference type="SAM" id="Phobius"/>
    </source>
</evidence>
<dbReference type="AlphaFoldDB" id="A0AAN6SNN5"/>
<accession>A0AAN6SNN5</accession>
<gene>
    <name evidence="8" type="ORF">C8A01DRAFT_48656</name>
</gene>
<feature type="transmembrane region" description="Helical" evidence="6">
    <location>
        <begin position="20"/>
        <end position="41"/>
    </location>
</feature>
<dbReference type="PANTHER" id="PTHR33048">
    <property type="entry name" value="PTH11-LIKE INTEGRAL MEMBRANE PROTEIN (AFU_ORTHOLOGUE AFUA_5G11245)"/>
    <property type="match status" value="1"/>
</dbReference>
<comment type="caution">
    <text evidence="8">The sequence shown here is derived from an EMBL/GenBank/DDBJ whole genome shotgun (WGS) entry which is preliminary data.</text>
</comment>
<feature type="transmembrane region" description="Helical" evidence="6">
    <location>
        <begin position="98"/>
        <end position="120"/>
    </location>
</feature>
<evidence type="ECO:0000313" key="9">
    <source>
        <dbReference type="Proteomes" id="UP001303115"/>
    </source>
</evidence>